<keyword evidence="1" id="KW-0812">Transmembrane</keyword>
<proteinExistence type="predicted"/>
<organism evidence="3 4">
    <name type="scientific">Corynebacterium tuscaniense</name>
    <dbReference type="NCBI Taxonomy" id="302449"/>
    <lineage>
        <taxon>Bacteria</taxon>
        <taxon>Bacillati</taxon>
        <taxon>Actinomycetota</taxon>
        <taxon>Actinomycetes</taxon>
        <taxon>Mycobacteriales</taxon>
        <taxon>Corynebacteriaceae</taxon>
        <taxon>Corynebacterium</taxon>
    </lineage>
</organism>
<reference evidence="3 4" key="1">
    <citation type="submission" date="2017-09" db="EMBL/GenBank/DDBJ databases">
        <title>Bacterial strain isolated from the female urinary microbiota.</title>
        <authorList>
            <person name="Thomas-White K."/>
            <person name="Kumar N."/>
            <person name="Forster S."/>
            <person name="Putonti C."/>
            <person name="Lawley T."/>
            <person name="Wolfe A.J."/>
        </authorList>
    </citation>
    <scope>NUCLEOTIDE SEQUENCE [LARGE SCALE GENOMIC DNA]</scope>
    <source>
        <strain evidence="3 4">UMB0792</strain>
    </source>
</reference>
<dbReference type="NCBIfam" id="NF038186">
    <property type="entry name" value="YPDG_rpt"/>
    <property type="match status" value="1"/>
</dbReference>
<dbReference type="Pfam" id="PF18957">
    <property type="entry name" value="RibLong"/>
    <property type="match status" value="4"/>
</dbReference>
<evidence type="ECO:0000259" key="2">
    <source>
        <dbReference type="Pfam" id="PF18957"/>
    </source>
</evidence>
<feature type="domain" description="Long Rib" evidence="2">
    <location>
        <begin position="338"/>
        <end position="428"/>
    </location>
</feature>
<dbReference type="EMBL" id="PNHG01000003">
    <property type="protein sequence ID" value="PMC64937.1"/>
    <property type="molecule type" value="Genomic_DNA"/>
</dbReference>
<feature type="domain" description="Long Rib" evidence="2">
    <location>
        <begin position="528"/>
        <end position="615"/>
    </location>
</feature>
<dbReference type="Proteomes" id="UP000235836">
    <property type="component" value="Unassembled WGS sequence"/>
</dbReference>
<keyword evidence="1" id="KW-0472">Membrane</keyword>
<protein>
    <recommendedName>
        <fullName evidence="2">Long Rib domain-containing protein</fullName>
    </recommendedName>
</protein>
<evidence type="ECO:0000313" key="3">
    <source>
        <dbReference type="EMBL" id="PMC64937.1"/>
    </source>
</evidence>
<name>A0A2N6T6K2_9CORY</name>
<feature type="transmembrane region" description="Helical" evidence="1">
    <location>
        <begin position="638"/>
        <end position="655"/>
    </location>
</feature>
<sequence length="673" mass="71899">MLSFAQNRIIVVTAAMAVTVALTVPAFMALGPASGSQVFGPAVAHAQENEPRAVYIGDRVVLKPIDYTPTKQEWVVGGNVVKTCEFPDGFDASSCALRVDFPAGTRIDLVSYSPTHESTIPLVVKDPASGFGFAGTQDTTLSLEVGETVTLRADEELPPAANTIVWRRADQVVKKCQVTSSADVAACTYLLGADDEGATVSVDLLYRNRVVSTLSVNVGKVKPVPGDGAPEDVPLADTHEPVYPPAFSRVGKGGNTHTPSFNVAYEGEIFERQPTPENTSFEVVSGPAAVDAEGKLTVLSPPGMRAGQKFPVTVKVTYSDGSVDTVKVEFLLVEALMADKKSPRYETNRTAAKGKSITVHQIGAPSISDVEFSVVEPADGFQGWLVSIDKTTGELRLTSPEEKGGPLTVTVNAVYSDASTDELSATIHFNADSSNASEFPPAQHDTIIVSPGSPGSFTPQDLPSGTTFDSVSDGGLEDLTVDRETGKTDFIMPRGAVPDSLYLPTMDVLYLDGSENRVATPVHVASLAQSARPHWDKIAVTPGRKTKAEQTGTVPEGTTFQLQKSFRAEGWSVRIDEKTGALTVTTARSEKPAKKIEIPLVVTYRDRAQRVVKVEAERQAGSLGSSISYKLGISTMDWIGLAVTIFLMLLTSLVVSQRTLEIAEKIKRQLQAR</sequence>
<feature type="domain" description="Long Rib" evidence="2">
    <location>
        <begin position="236"/>
        <end position="329"/>
    </location>
</feature>
<evidence type="ECO:0000256" key="1">
    <source>
        <dbReference type="SAM" id="Phobius"/>
    </source>
</evidence>
<feature type="domain" description="Long Rib" evidence="2">
    <location>
        <begin position="459"/>
        <end position="524"/>
    </location>
</feature>
<evidence type="ECO:0000313" key="4">
    <source>
        <dbReference type="Proteomes" id="UP000235836"/>
    </source>
</evidence>
<accession>A0A2N6T6K2</accession>
<comment type="caution">
    <text evidence="3">The sequence shown here is derived from an EMBL/GenBank/DDBJ whole genome shotgun (WGS) entry which is preliminary data.</text>
</comment>
<keyword evidence="1" id="KW-1133">Transmembrane helix</keyword>
<keyword evidence="4" id="KW-1185">Reference proteome</keyword>
<dbReference type="InterPro" id="IPR044055">
    <property type="entry name" value="RibLong"/>
</dbReference>
<gene>
    <name evidence="3" type="ORF">CJ203_02675</name>
</gene>
<dbReference type="AlphaFoldDB" id="A0A2N6T6K2"/>